<keyword evidence="3" id="KW-0597">Phosphoprotein</keyword>
<feature type="domain" description="Histidine kinase" evidence="9">
    <location>
        <begin position="130"/>
        <end position="339"/>
    </location>
</feature>
<evidence type="ECO:0000256" key="3">
    <source>
        <dbReference type="ARBA" id="ARBA00022553"/>
    </source>
</evidence>
<evidence type="ECO:0000256" key="6">
    <source>
        <dbReference type="ARBA" id="ARBA00022777"/>
    </source>
</evidence>
<dbReference type="CDD" id="cd00082">
    <property type="entry name" value="HisKA"/>
    <property type="match status" value="1"/>
</dbReference>
<evidence type="ECO:0000259" key="9">
    <source>
        <dbReference type="PROSITE" id="PS50109"/>
    </source>
</evidence>
<dbReference type="SUPFAM" id="SSF55785">
    <property type="entry name" value="PYP-like sensor domain (PAS domain)"/>
    <property type="match status" value="1"/>
</dbReference>
<keyword evidence="11" id="KW-1185">Reference proteome</keyword>
<evidence type="ECO:0000256" key="7">
    <source>
        <dbReference type="ARBA" id="ARBA00022840"/>
    </source>
</evidence>
<dbReference type="Pfam" id="PF02518">
    <property type="entry name" value="HATPase_c"/>
    <property type="match status" value="1"/>
</dbReference>
<dbReference type="InterPro" id="IPR003594">
    <property type="entry name" value="HATPase_dom"/>
</dbReference>
<dbReference type="SUPFAM" id="SSF47384">
    <property type="entry name" value="Homodimeric domain of signal transducing histidine kinase"/>
    <property type="match status" value="1"/>
</dbReference>
<dbReference type="InterPro" id="IPR036890">
    <property type="entry name" value="HATPase_C_sf"/>
</dbReference>
<dbReference type="Gene3D" id="3.30.450.20">
    <property type="entry name" value="PAS domain"/>
    <property type="match status" value="1"/>
</dbReference>
<proteinExistence type="predicted"/>
<evidence type="ECO:0000313" key="11">
    <source>
        <dbReference type="Proteomes" id="UP000515804"/>
    </source>
</evidence>
<protein>
    <recommendedName>
        <fullName evidence="2">histidine kinase</fullName>
        <ecNumber evidence="2">2.7.13.3</ecNumber>
    </recommendedName>
</protein>
<dbReference type="InterPro" id="IPR004358">
    <property type="entry name" value="Sig_transdc_His_kin-like_C"/>
</dbReference>
<dbReference type="PRINTS" id="PR00344">
    <property type="entry name" value="BCTRLSENSOR"/>
</dbReference>
<dbReference type="RefSeq" id="WP_187553599.1">
    <property type="nucleotide sequence ID" value="NZ_BMZL01000003.1"/>
</dbReference>
<sequence length="341" mass="36730">MLSDPSTIEVLDALATPVLQVAGDGRIRHANEAAGRWLRVGRKRLIGLPLAALERDGQAVMSALAQTDGSPHLLRRVQLAFPGANESLFADLWLSPVADGVWCEAHPVDEFAGSDPSEVLPFALSASLKGLAHELRNPLAGIKGAAQLLARRGDADSRELTELIESEVERLAGLVDRLLSPAPARPFEPVNIHLVLERVLRLAESEAGWATQLQRDYDPSLPEFPGDADRLTQAVWNLVRNAIEAGAASVQLRTRAEHHVRIGEDAHALAVRLEIVDDGRGVAPDLAEQVFLPLVSGRAEGTGLGLALAQQVAREHRGTLGFRSRPGHTVFTLLLPLEPIT</sequence>
<evidence type="ECO:0000256" key="2">
    <source>
        <dbReference type="ARBA" id="ARBA00012438"/>
    </source>
</evidence>
<dbReference type="GO" id="GO:0000155">
    <property type="term" value="F:phosphorelay sensor kinase activity"/>
    <property type="evidence" value="ECO:0007669"/>
    <property type="project" value="InterPro"/>
</dbReference>
<evidence type="ECO:0000256" key="8">
    <source>
        <dbReference type="ARBA" id="ARBA00023012"/>
    </source>
</evidence>
<dbReference type="PROSITE" id="PS50109">
    <property type="entry name" value="HIS_KIN"/>
    <property type="match status" value="1"/>
</dbReference>
<dbReference type="GO" id="GO:0005524">
    <property type="term" value="F:ATP binding"/>
    <property type="evidence" value="ECO:0007669"/>
    <property type="project" value="UniProtKB-KW"/>
</dbReference>
<dbReference type="SUPFAM" id="SSF55874">
    <property type="entry name" value="ATPase domain of HSP90 chaperone/DNA topoisomerase II/histidine kinase"/>
    <property type="match status" value="1"/>
</dbReference>
<dbReference type="Gene3D" id="1.10.287.130">
    <property type="match status" value="1"/>
</dbReference>
<dbReference type="InterPro" id="IPR035965">
    <property type="entry name" value="PAS-like_dom_sf"/>
</dbReference>
<dbReference type="Gene3D" id="3.30.565.10">
    <property type="entry name" value="Histidine kinase-like ATPase, C-terminal domain"/>
    <property type="match status" value="1"/>
</dbReference>
<name>A0A7G9STA9_9GAMM</name>
<evidence type="ECO:0000256" key="1">
    <source>
        <dbReference type="ARBA" id="ARBA00000085"/>
    </source>
</evidence>
<organism evidence="10 11">
    <name type="scientific">Thermomonas carbonis</name>
    <dbReference type="NCBI Taxonomy" id="1463158"/>
    <lineage>
        <taxon>Bacteria</taxon>
        <taxon>Pseudomonadati</taxon>
        <taxon>Pseudomonadota</taxon>
        <taxon>Gammaproteobacteria</taxon>
        <taxon>Lysobacterales</taxon>
        <taxon>Lysobacteraceae</taxon>
        <taxon>Thermomonas</taxon>
    </lineage>
</organism>
<dbReference type="Proteomes" id="UP000515804">
    <property type="component" value="Chromosome"/>
</dbReference>
<keyword evidence="7" id="KW-0067">ATP-binding</keyword>
<keyword evidence="6" id="KW-0418">Kinase</keyword>
<reference evidence="10 11" key="1">
    <citation type="submission" date="2020-08" db="EMBL/GenBank/DDBJ databases">
        <title>Genome sequence of Thermomonas carbonis KCTC 42013T.</title>
        <authorList>
            <person name="Hyun D.-W."/>
            <person name="Bae J.-W."/>
        </authorList>
    </citation>
    <scope>NUCLEOTIDE SEQUENCE [LARGE SCALE GENOMIC DNA]</scope>
    <source>
        <strain evidence="10 11">KCTC 42013</strain>
    </source>
</reference>
<evidence type="ECO:0000256" key="4">
    <source>
        <dbReference type="ARBA" id="ARBA00022679"/>
    </source>
</evidence>
<dbReference type="InterPro" id="IPR013656">
    <property type="entry name" value="PAS_4"/>
</dbReference>
<evidence type="ECO:0000313" key="10">
    <source>
        <dbReference type="EMBL" id="QNN71084.1"/>
    </source>
</evidence>
<dbReference type="PANTHER" id="PTHR43065">
    <property type="entry name" value="SENSOR HISTIDINE KINASE"/>
    <property type="match status" value="1"/>
</dbReference>
<keyword evidence="5" id="KW-0547">Nucleotide-binding</keyword>
<keyword evidence="8" id="KW-0902">Two-component regulatory system</keyword>
<accession>A0A7G9STA9</accession>
<gene>
    <name evidence="10" type="ORF">H9L16_05825</name>
</gene>
<dbReference type="AlphaFoldDB" id="A0A7G9STA9"/>
<dbReference type="SMART" id="SM00388">
    <property type="entry name" value="HisKA"/>
    <property type="match status" value="1"/>
</dbReference>
<evidence type="ECO:0000256" key="5">
    <source>
        <dbReference type="ARBA" id="ARBA00022741"/>
    </source>
</evidence>
<dbReference type="SMART" id="SM00387">
    <property type="entry name" value="HATPase_c"/>
    <property type="match status" value="1"/>
</dbReference>
<dbReference type="PANTHER" id="PTHR43065:SF16">
    <property type="entry name" value="SENSORY HISTIDINE KINASE_PHOSPHATASE NTRB"/>
    <property type="match status" value="1"/>
</dbReference>
<dbReference type="InterPro" id="IPR003661">
    <property type="entry name" value="HisK_dim/P_dom"/>
</dbReference>
<dbReference type="Pfam" id="PF00512">
    <property type="entry name" value="HisKA"/>
    <property type="match status" value="1"/>
</dbReference>
<dbReference type="InterPro" id="IPR005467">
    <property type="entry name" value="His_kinase_dom"/>
</dbReference>
<dbReference type="EMBL" id="CP060719">
    <property type="protein sequence ID" value="QNN71084.1"/>
    <property type="molecule type" value="Genomic_DNA"/>
</dbReference>
<dbReference type="KEGG" id="tcn:H9L16_05825"/>
<dbReference type="InterPro" id="IPR036097">
    <property type="entry name" value="HisK_dim/P_sf"/>
</dbReference>
<keyword evidence="4" id="KW-0808">Transferase</keyword>
<dbReference type="Pfam" id="PF08448">
    <property type="entry name" value="PAS_4"/>
    <property type="match status" value="1"/>
</dbReference>
<dbReference type="EC" id="2.7.13.3" evidence="2"/>
<comment type="catalytic activity">
    <reaction evidence="1">
        <text>ATP + protein L-histidine = ADP + protein N-phospho-L-histidine.</text>
        <dbReference type="EC" id="2.7.13.3"/>
    </reaction>
</comment>